<evidence type="ECO:0000313" key="2">
    <source>
        <dbReference type="Proteomes" id="UP000708208"/>
    </source>
</evidence>
<accession>A0A8J2P039</accession>
<gene>
    <name evidence="1" type="ORF">AFUS01_LOCUS8632</name>
</gene>
<feature type="non-terminal residue" evidence="1">
    <location>
        <position position="1"/>
    </location>
</feature>
<organism evidence="1 2">
    <name type="scientific">Allacma fusca</name>
    <dbReference type="NCBI Taxonomy" id="39272"/>
    <lineage>
        <taxon>Eukaryota</taxon>
        <taxon>Metazoa</taxon>
        <taxon>Ecdysozoa</taxon>
        <taxon>Arthropoda</taxon>
        <taxon>Hexapoda</taxon>
        <taxon>Collembola</taxon>
        <taxon>Symphypleona</taxon>
        <taxon>Sminthuridae</taxon>
        <taxon>Allacma</taxon>
    </lineage>
</organism>
<protein>
    <submittedName>
        <fullName evidence="1">Uncharacterized protein</fullName>
    </submittedName>
</protein>
<proteinExistence type="predicted"/>
<comment type="caution">
    <text evidence="1">The sequence shown here is derived from an EMBL/GenBank/DDBJ whole genome shotgun (WGS) entry which is preliminary data.</text>
</comment>
<dbReference type="AlphaFoldDB" id="A0A8J2P039"/>
<dbReference type="Proteomes" id="UP000708208">
    <property type="component" value="Unassembled WGS sequence"/>
</dbReference>
<reference evidence="1" key="1">
    <citation type="submission" date="2021-06" db="EMBL/GenBank/DDBJ databases">
        <authorList>
            <person name="Hodson N. C."/>
            <person name="Mongue J. A."/>
            <person name="Jaron S. K."/>
        </authorList>
    </citation>
    <scope>NUCLEOTIDE SEQUENCE</scope>
</reference>
<keyword evidence="2" id="KW-1185">Reference proteome</keyword>
<name>A0A8J2P039_9HEXA</name>
<dbReference type="EMBL" id="CAJVCH010060262">
    <property type="protein sequence ID" value="CAG7719299.1"/>
    <property type="molecule type" value="Genomic_DNA"/>
</dbReference>
<evidence type="ECO:0000313" key="1">
    <source>
        <dbReference type="EMBL" id="CAG7719299.1"/>
    </source>
</evidence>
<sequence length="131" mass="15027">FISVFRKFFKFPGDSVHQNQESASSNVSNKFKTWSGDKMRYQSFRSSEYFSKSSGGEKQEILFRRRAGETAASKEVVETMNLRHPLARLNTFMADLFNIFQPSQLRSSGLSSSFIRLFKTSRPPHGKNMLA</sequence>